<name>A0A0K2AXL1_STRA7</name>
<evidence type="ECO:0000313" key="2">
    <source>
        <dbReference type="Proteomes" id="UP000061018"/>
    </source>
</evidence>
<reference evidence="2" key="1">
    <citation type="journal article" date="2015" name="J. Biotechnol.">
        <title>Complete genome sequence of Streptomyces ambofaciens ATCC 23877, the spiramycin producer.</title>
        <authorList>
            <person name="Thibessard A."/>
            <person name="Haas D."/>
            <person name="Gerbaud C."/>
            <person name="Aigle B."/>
            <person name="Lautru S."/>
            <person name="Pernodet J.L."/>
            <person name="Leblond P."/>
        </authorList>
    </citation>
    <scope>NUCLEOTIDE SEQUENCE [LARGE SCALE GENOMIC DNA]</scope>
    <source>
        <strain evidence="2">ATCC 23877 / 3486 / DSM 40053 / JCM 4204 / NBRC 12836 / NRRL B-2516</strain>
    </source>
</reference>
<dbReference type="EMBL" id="CP012382">
    <property type="protein sequence ID" value="AKZ57875.1"/>
    <property type="molecule type" value="Genomic_DNA"/>
</dbReference>
<accession>A0A0K2AXL1</accession>
<dbReference type="Proteomes" id="UP000061018">
    <property type="component" value="Chromosome"/>
</dbReference>
<dbReference type="KEGG" id="samb:SAM23877_4830"/>
<protein>
    <submittedName>
        <fullName evidence="1">Uncharacterized protein</fullName>
    </submittedName>
</protein>
<evidence type="ECO:0000313" key="1">
    <source>
        <dbReference type="EMBL" id="AKZ57875.1"/>
    </source>
</evidence>
<sequence>MGVSGNPLGQTGCELSHATQNCLTPSGYGRVSFLSGPAYDSAVPPAVWRHRRTKANSIAASYAARAPHGAPLGGVVHRARASRDP</sequence>
<organism evidence="1 2">
    <name type="scientific">Streptomyces ambofaciens (strain ATCC 23877 / 3486 / DSM 40053 / JCM 4204 / NBRC 12836 / NRRL B-2516)</name>
    <dbReference type="NCBI Taxonomy" id="278992"/>
    <lineage>
        <taxon>Bacteria</taxon>
        <taxon>Bacillati</taxon>
        <taxon>Actinomycetota</taxon>
        <taxon>Actinomycetes</taxon>
        <taxon>Kitasatosporales</taxon>
        <taxon>Streptomycetaceae</taxon>
        <taxon>Streptomyces</taxon>
    </lineage>
</organism>
<gene>
    <name evidence="1" type="ORF">SAM23877_4830</name>
</gene>
<proteinExistence type="predicted"/>
<dbReference type="AlphaFoldDB" id="A0A0K2AXL1"/>